<dbReference type="Proteomes" id="UP000198688">
    <property type="component" value="Chromosome I"/>
</dbReference>
<sequence length="228" mass="25309">MPALNNFLRTFREKVNKKYPNRKKTSDGTLGDQAHKSRVSEHNPDGDGTIDAWDMDCNLLGSSNDTGSAAEDAEVRKVIAEFLKQPQAQLVIYNKHIHNVDIDEPGEWRWYGDWSSGKNPHDHHAHLQSKQSREDITYKGNLDGVVNAQPKPATGELSRGDTGERVKALQRGLRKVFPLYSGDLEVDGQYGLRTEKAVAQFQKRSGLKVDGVVGGITRAALAKHGIKL</sequence>
<feature type="region of interest" description="Disordered" evidence="1">
    <location>
        <begin position="18"/>
        <end position="50"/>
    </location>
</feature>
<dbReference type="InterPro" id="IPR036366">
    <property type="entry name" value="PGBDSf"/>
</dbReference>
<protein>
    <submittedName>
        <fullName evidence="3">Putative peptidoglycan binding domain-containing protein</fullName>
    </submittedName>
</protein>
<dbReference type="Pfam" id="PF01471">
    <property type="entry name" value="PG_binding_1"/>
    <property type="match status" value="1"/>
</dbReference>
<feature type="domain" description="Peptidoglycan binding-like" evidence="2">
    <location>
        <begin position="162"/>
        <end position="221"/>
    </location>
</feature>
<feature type="compositionally biased region" description="Basic and acidic residues" evidence="1">
    <location>
        <begin position="33"/>
        <end position="45"/>
    </location>
</feature>
<keyword evidence="4" id="KW-1185">Reference proteome</keyword>
<evidence type="ECO:0000313" key="3">
    <source>
        <dbReference type="EMBL" id="SDS79771.1"/>
    </source>
</evidence>
<proteinExistence type="predicted"/>
<evidence type="ECO:0000256" key="1">
    <source>
        <dbReference type="SAM" id="MobiDB-lite"/>
    </source>
</evidence>
<dbReference type="STRING" id="113562.SAMN04489716_1641"/>
<organism evidence="3 4">
    <name type="scientific">Actinoplanes derwentensis</name>
    <dbReference type="NCBI Taxonomy" id="113562"/>
    <lineage>
        <taxon>Bacteria</taxon>
        <taxon>Bacillati</taxon>
        <taxon>Actinomycetota</taxon>
        <taxon>Actinomycetes</taxon>
        <taxon>Micromonosporales</taxon>
        <taxon>Micromonosporaceae</taxon>
        <taxon>Actinoplanes</taxon>
    </lineage>
</organism>
<evidence type="ECO:0000313" key="4">
    <source>
        <dbReference type="Proteomes" id="UP000198688"/>
    </source>
</evidence>
<accession>A0A1H1V5K7</accession>
<name>A0A1H1V5K7_9ACTN</name>
<dbReference type="AlphaFoldDB" id="A0A1H1V5K7"/>
<evidence type="ECO:0000259" key="2">
    <source>
        <dbReference type="Pfam" id="PF01471"/>
    </source>
</evidence>
<dbReference type="EMBL" id="LT629758">
    <property type="protein sequence ID" value="SDS79771.1"/>
    <property type="molecule type" value="Genomic_DNA"/>
</dbReference>
<dbReference type="InterPro" id="IPR036365">
    <property type="entry name" value="PGBD-like_sf"/>
</dbReference>
<dbReference type="SUPFAM" id="SSF47090">
    <property type="entry name" value="PGBD-like"/>
    <property type="match status" value="1"/>
</dbReference>
<dbReference type="InterPro" id="IPR002477">
    <property type="entry name" value="Peptidoglycan-bd-like"/>
</dbReference>
<gene>
    <name evidence="3" type="ORF">SAMN04489716_1641</name>
</gene>
<reference evidence="3 4" key="1">
    <citation type="submission" date="2016-10" db="EMBL/GenBank/DDBJ databases">
        <authorList>
            <person name="de Groot N.N."/>
        </authorList>
    </citation>
    <scope>NUCLEOTIDE SEQUENCE [LARGE SCALE GENOMIC DNA]</scope>
    <source>
        <strain evidence="3 4">DSM 43941</strain>
    </source>
</reference>
<dbReference type="Gene3D" id="1.10.101.10">
    <property type="entry name" value="PGBD-like superfamily/PGBD"/>
    <property type="match status" value="1"/>
</dbReference>